<dbReference type="AlphaFoldDB" id="A0A072TRT0"/>
<dbReference type="Pfam" id="PF18052">
    <property type="entry name" value="Rx_N"/>
    <property type="match status" value="1"/>
</dbReference>
<dbReference type="InterPro" id="IPR058922">
    <property type="entry name" value="WHD_DRP"/>
</dbReference>
<evidence type="ECO:0000256" key="1">
    <source>
        <dbReference type="ARBA" id="ARBA00022614"/>
    </source>
</evidence>
<dbReference type="Gene3D" id="3.40.50.300">
    <property type="entry name" value="P-loop containing nucleotide triphosphate hydrolases"/>
    <property type="match status" value="1"/>
</dbReference>
<dbReference type="PRINTS" id="PR00364">
    <property type="entry name" value="DISEASERSIST"/>
</dbReference>
<gene>
    <name evidence="10" type="ORF">MTR_0256s0050</name>
</gene>
<keyword evidence="3" id="KW-0547">Nucleotide-binding</keyword>
<dbReference type="FunFam" id="1.10.10.10:FF:000322">
    <property type="entry name" value="Probable disease resistance protein At1g63360"/>
    <property type="match status" value="1"/>
</dbReference>
<feature type="domain" description="Disease resistance N-terminal" evidence="7">
    <location>
        <begin position="6"/>
        <end position="88"/>
    </location>
</feature>
<dbReference type="Pfam" id="PF25019">
    <property type="entry name" value="LRR_R13L1-DRL21"/>
    <property type="match status" value="1"/>
</dbReference>
<dbReference type="SUPFAM" id="SSF52058">
    <property type="entry name" value="L domain-like"/>
    <property type="match status" value="1"/>
</dbReference>
<dbReference type="CDD" id="cd14798">
    <property type="entry name" value="RX-CC_like"/>
    <property type="match status" value="1"/>
</dbReference>
<dbReference type="GO" id="GO:0005524">
    <property type="term" value="F:ATP binding"/>
    <property type="evidence" value="ECO:0007669"/>
    <property type="project" value="UniProtKB-KW"/>
</dbReference>
<dbReference type="Proteomes" id="UP000002051">
    <property type="component" value="Unassembled WGS sequence"/>
</dbReference>
<keyword evidence="12" id="KW-1185">Reference proteome</keyword>
<accession>A0A072TRT0</accession>
<name>A0A072TRT0_MEDTR</name>
<evidence type="ECO:0000259" key="6">
    <source>
        <dbReference type="Pfam" id="PF00931"/>
    </source>
</evidence>
<dbReference type="PANTHER" id="PTHR36766">
    <property type="entry name" value="PLANT BROAD-SPECTRUM MILDEW RESISTANCE PROTEIN RPW8"/>
    <property type="match status" value="1"/>
</dbReference>
<evidence type="ECO:0000313" key="10">
    <source>
        <dbReference type="EMBL" id="KEH16265.1"/>
    </source>
</evidence>
<dbReference type="HOGENOM" id="CLU_000837_8_8_1"/>
<dbReference type="SUPFAM" id="SSF52540">
    <property type="entry name" value="P-loop containing nucleoside triphosphate hydrolases"/>
    <property type="match status" value="1"/>
</dbReference>
<dbReference type="FunFam" id="3.40.50.300:FF:001091">
    <property type="entry name" value="Probable disease resistance protein At1g61300"/>
    <property type="match status" value="1"/>
</dbReference>
<dbReference type="InterPro" id="IPR041118">
    <property type="entry name" value="Rx_N"/>
</dbReference>
<dbReference type="InterPro" id="IPR027417">
    <property type="entry name" value="P-loop_NTPase"/>
</dbReference>
<dbReference type="InterPro" id="IPR056789">
    <property type="entry name" value="LRR_R13L1-DRL21"/>
</dbReference>
<dbReference type="GO" id="GO:0006952">
    <property type="term" value="P:defense response"/>
    <property type="evidence" value="ECO:0007669"/>
    <property type="project" value="UniProtKB-KW"/>
</dbReference>
<dbReference type="InterPro" id="IPR038005">
    <property type="entry name" value="RX-like_CC"/>
</dbReference>
<feature type="domain" description="Disease resistance protein winged helix" evidence="8">
    <location>
        <begin position="387"/>
        <end position="457"/>
    </location>
</feature>
<organism evidence="10 12">
    <name type="scientific">Medicago truncatula</name>
    <name type="common">Barrel medic</name>
    <name type="synonym">Medicago tribuloides</name>
    <dbReference type="NCBI Taxonomy" id="3880"/>
    <lineage>
        <taxon>Eukaryota</taxon>
        <taxon>Viridiplantae</taxon>
        <taxon>Streptophyta</taxon>
        <taxon>Embryophyta</taxon>
        <taxon>Tracheophyta</taxon>
        <taxon>Spermatophyta</taxon>
        <taxon>Magnoliopsida</taxon>
        <taxon>eudicotyledons</taxon>
        <taxon>Gunneridae</taxon>
        <taxon>Pentapetalae</taxon>
        <taxon>rosids</taxon>
        <taxon>fabids</taxon>
        <taxon>Fabales</taxon>
        <taxon>Fabaceae</taxon>
        <taxon>Papilionoideae</taxon>
        <taxon>50 kb inversion clade</taxon>
        <taxon>NPAAA clade</taxon>
        <taxon>Hologalegina</taxon>
        <taxon>IRL clade</taxon>
        <taxon>Trifolieae</taxon>
        <taxon>Medicago</taxon>
    </lineage>
</organism>
<evidence type="ECO:0000259" key="9">
    <source>
        <dbReference type="Pfam" id="PF25019"/>
    </source>
</evidence>
<dbReference type="EMBL" id="KL402981">
    <property type="protein sequence ID" value="KEH16265.1"/>
    <property type="molecule type" value="Genomic_DNA"/>
</dbReference>
<keyword evidence="5" id="KW-0067">ATP-binding</keyword>
<reference evidence="10 12" key="2">
    <citation type="journal article" date="2014" name="BMC Genomics">
        <title>An improved genome release (version Mt4.0) for the model legume Medicago truncatula.</title>
        <authorList>
            <person name="Tang H."/>
            <person name="Krishnakumar V."/>
            <person name="Bidwell S."/>
            <person name="Rosen B."/>
            <person name="Chan A."/>
            <person name="Zhou S."/>
            <person name="Gentzbittel L."/>
            <person name="Childs K.L."/>
            <person name="Yandell M."/>
            <person name="Gundlach H."/>
            <person name="Mayer K.F."/>
            <person name="Schwartz D.C."/>
            <person name="Town C.D."/>
        </authorList>
    </citation>
    <scope>GENOME REANNOTATION</scope>
    <source>
        <strain evidence="10">A17</strain>
        <strain evidence="11 12">cv. Jemalong A17</strain>
    </source>
</reference>
<dbReference type="Gene3D" id="1.10.8.430">
    <property type="entry name" value="Helical domain of apoptotic protease-activating factors"/>
    <property type="match status" value="1"/>
</dbReference>
<evidence type="ECO:0000256" key="4">
    <source>
        <dbReference type="ARBA" id="ARBA00022821"/>
    </source>
</evidence>
<feature type="domain" description="NB-ARC" evidence="6">
    <location>
        <begin position="160"/>
        <end position="309"/>
    </location>
</feature>
<evidence type="ECO:0000259" key="8">
    <source>
        <dbReference type="Pfam" id="PF23559"/>
    </source>
</evidence>
<evidence type="ECO:0000313" key="12">
    <source>
        <dbReference type="Proteomes" id="UP000002051"/>
    </source>
</evidence>
<keyword evidence="2" id="KW-0677">Repeat</keyword>
<reference evidence="11" key="3">
    <citation type="submission" date="2015-06" db="UniProtKB">
        <authorList>
            <consortium name="EnsemblPlants"/>
        </authorList>
    </citation>
    <scope>IDENTIFICATION</scope>
    <source>
        <strain evidence="11">cv. Jemalong A17</strain>
    </source>
</reference>
<dbReference type="Gene3D" id="3.80.10.10">
    <property type="entry name" value="Ribonuclease Inhibitor"/>
    <property type="match status" value="3"/>
</dbReference>
<dbReference type="Gene3D" id="1.20.5.4130">
    <property type="match status" value="1"/>
</dbReference>
<dbReference type="PANTHER" id="PTHR36766:SF42">
    <property type="entry name" value="NB-ARC DOMAIN DISEASE RESISTANCE PROTEIN"/>
    <property type="match status" value="1"/>
</dbReference>
<dbReference type="SUPFAM" id="SSF52047">
    <property type="entry name" value="RNI-like"/>
    <property type="match status" value="1"/>
</dbReference>
<reference evidence="10 12" key="1">
    <citation type="journal article" date="2011" name="Nature">
        <title>The Medicago genome provides insight into the evolution of rhizobial symbioses.</title>
        <authorList>
            <person name="Young N.D."/>
            <person name="Debelle F."/>
            <person name="Oldroyd G.E."/>
            <person name="Geurts R."/>
            <person name="Cannon S.B."/>
            <person name="Udvardi M.K."/>
            <person name="Benedito V.A."/>
            <person name="Mayer K.F."/>
            <person name="Gouzy J."/>
            <person name="Schoof H."/>
            <person name="Van de Peer Y."/>
            <person name="Proost S."/>
            <person name="Cook D.R."/>
            <person name="Meyers B.C."/>
            <person name="Spannagl M."/>
            <person name="Cheung F."/>
            <person name="De Mita S."/>
            <person name="Krishnakumar V."/>
            <person name="Gundlach H."/>
            <person name="Zhou S."/>
            <person name="Mudge J."/>
            <person name="Bharti A.K."/>
            <person name="Murray J.D."/>
            <person name="Naoumkina M.A."/>
            <person name="Rosen B."/>
            <person name="Silverstein K.A."/>
            <person name="Tang H."/>
            <person name="Rombauts S."/>
            <person name="Zhao P.X."/>
            <person name="Zhou P."/>
            <person name="Barbe V."/>
            <person name="Bardou P."/>
            <person name="Bechner M."/>
            <person name="Bellec A."/>
            <person name="Berger A."/>
            <person name="Berges H."/>
            <person name="Bidwell S."/>
            <person name="Bisseling T."/>
            <person name="Choisne N."/>
            <person name="Couloux A."/>
            <person name="Denny R."/>
            <person name="Deshpande S."/>
            <person name="Dai X."/>
            <person name="Doyle J.J."/>
            <person name="Dudez A.M."/>
            <person name="Farmer A.D."/>
            <person name="Fouteau S."/>
            <person name="Franken C."/>
            <person name="Gibelin C."/>
            <person name="Gish J."/>
            <person name="Goldstein S."/>
            <person name="Gonzalez A.J."/>
            <person name="Green P.J."/>
            <person name="Hallab A."/>
            <person name="Hartog M."/>
            <person name="Hua A."/>
            <person name="Humphray S.J."/>
            <person name="Jeong D.H."/>
            <person name="Jing Y."/>
            <person name="Jocker A."/>
            <person name="Kenton S.M."/>
            <person name="Kim D.J."/>
            <person name="Klee K."/>
            <person name="Lai H."/>
            <person name="Lang C."/>
            <person name="Lin S."/>
            <person name="Macmil S.L."/>
            <person name="Magdelenat G."/>
            <person name="Matthews L."/>
            <person name="McCorrison J."/>
            <person name="Monaghan E.L."/>
            <person name="Mun J.H."/>
            <person name="Najar F.Z."/>
            <person name="Nicholson C."/>
            <person name="Noirot C."/>
            <person name="O'Bleness M."/>
            <person name="Paule C.R."/>
            <person name="Poulain J."/>
            <person name="Prion F."/>
            <person name="Qin B."/>
            <person name="Qu C."/>
            <person name="Retzel E.F."/>
            <person name="Riddle C."/>
            <person name="Sallet E."/>
            <person name="Samain S."/>
            <person name="Samson N."/>
            <person name="Sanders I."/>
            <person name="Saurat O."/>
            <person name="Scarpelli C."/>
            <person name="Schiex T."/>
            <person name="Segurens B."/>
            <person name="Severin A.J."/>
            <person name="Sherrier D.J."/>
            <person name="Shi R."/>
            <person name="Sims S."/>
            <person name="Singer S.R."/>
            <person name="Sinharoy S."/>
            <person name="Sterck L."/>
            <person name="Viollet A."/>
            <person name="Wang B.B."/>
            <person name="Wang K."/>
            <person name="Wang M."/>
            <person name="Wang X."/>
            <person name="Warfsmann J."/>
            <person name="Weissenbach J."/>
            <person name="White D.D."/>
            <person name="White J.D."/>
            <person name="Wiley G.B."/>
            <person name="Wincker P."/>
            <person name="Xing Y."/>
            <person name="Yang L."/>
            <person name="Yao Z."/>
            <person name="Ying F."/>
            <person name="Zhai J."/>
            <person name="Zhou L."/>
            <person name="Zuber A."/>
            <person name="Denarie J."/>
            <person name="Dixon R.A."/>
            <person name="May G.D."/>
            <person name="Schwartz D.C."/>
            <person name="Rogers J."/>
            <person name="Quetier F."/>
            <person name="Town C.D."/>
            <person name="Roe B.A."/>
        </authorList>
    </citation>
    <scope>NUCLEOTIDE SEQUENCE [LARGE SCALE GENOMIC DNA]</scope>
    <source>
        <strain evidence="10">A17</strain>
        <strain evidence="11 12">cv. Jemalong A17</strain>
    </source>
</reference>
<evidence type="ECO:0000313" key="11">
    <source>
        <dbReference type="EnsemblPlants" id="KEH16265"/>
    </source>
</evidence>
<dbReference type="Pfam" id="PF00931">
    <property type="entry name" value="NB-ARC"/>
    <property type="match status" value="1"/>
</dbReference>
<feature type="domain" description="R13L1/DRL21-like LRR repeat region" evidence="9">
    <location>
        <begin position="630"/>
        <end position="757"/>
    </location>
</feature>
<keyword evidence="1" id="KW-0433">Leucine-rich repeat</keyword>
<dbReference type="Gene3D" id="1.10.10.10">
    <property type="entry name" value="Winged helix-like DNA-binding domain superfamily/Winged helix DNA-binding domain"/>
    <property type="match status" value="1"/>
</dbReference>
<dbReference type="InterPro" id="IPR002182">
    <property type="entry name" value="NB-ARC"/>
</dbReference>
<evidence type="ECO:0000256" key="2">
    <source>
        <dbReference type="ARBA" id="ARBA00022737"/>
    </source>
</evidence>
<evidence type="ECO:0000256" key="5">
    <source>
        <dbReference type="ARBA" id="ARBA00022840"/>
    </source>
</evidence>
<evidence type="ECO:0000256" key="3">
    <source>
        <dbReference type="ARBA" id="ARBA00022741"/>
    </source>
</evidence>
<protein>
    <submittedName>
        <fullName evidence="10">NBS-LRR type disease resistance protein</fullName>
    </submittedName>
</protein>
<keyword evidence="4" id="KW-0611">Plant defense</keyword>
<dbReference type="Pfam" id="PF23559">
    <property type="entry name" value="WHD_DRP"/>
    <property type="match status" value="1"/>
</dbReference>
<sequence length="1144" mass="130015">MADALLGILIQNLGSFVQEEFATYLGVGELTQSLSRKLTLIRAVLKDAEKKQITNDAVKEWLQQLRDAAYVLDDILDECSITLKAHGDNKRITRFHPMKILARRNIGKRMKEIAKEIDDIAEERMKFGLQVGVMEHQPEDEEWRQTTSFITESIVFGRDKDKEKIVEYLLRHASNSEDLSVYSIVGLGGYGKTTLAQLVYNEESVTTHFDLKIWVCVSDDFSMMKILHSIIESATGQSHNFLTLESMQKKVQEVLQSKKYLLVLDDVWNQEQVKWEKLKHYLKSGNTTKGASILVTTRLDIVASIMGTHPAHHLVGKEIVRKCVGSPLAAKVLGSLLCFKSEEHQWLSVKESELWNLTEDDPIMSALRLSYFNLKLSLRPCFTFCAVFPKDFKMVKENLIQLWMANGLVTSRGNLQMEHVGNEVWNELNQRSFFQEVKSDFVGNITFKMHDLVHDLAQSVMGEECVASESSGLTNLSTRAHHISFLSSKVNLNLLKKIESLRTFLDFESPPFMDSYVLPLITPLRVLRTRSCHLSALKSLMHLRYLELYDSNITTLPASVCKLQKLQTLKLEYCLHLSSFPKQLTKLQDLQHLMIKNCISLKSTPFRIGELTCLKKLTIFIVGSKTGYGLAELQNLQLGGKLHIKRLHKVSNEEDARKANLIGKKDLNRLYLSWGDYINSQVSSVDAERVLEALEPHSGLKSFGVQGYTGTQFPPWMRNTSILKGLVHIILYDCKNVRQLPLFGKLPCLTYLYVSGMKDLKYIDNDLHEPATEKAFTSLKKLTLSDLPNLERVLEAEGVEMLPQLLKLDITDVPKLALQSLPSVESLSVSGGNEELLKSFFYNNCNEEVASSSREISGNNLKSLCISKFAKLMELPVELSRLGALDNLKIAHCDEMESLSEHLLQGLRSLRTLAIHECGRFKSLSNGMRHLTCLETLEIYNCPQLVSLDNMNSLTSLRRLVLWESNENILDGIEGIPSLQKLKLFNFPSLKSLPDCLGAMTSLQVLDIYNFPKVKSLPDNFQQLQNLQSLRICGCPMLEKRCKRGIGEDWHKIAHIPQIELNFELQSDAEPTSSGEDDIATWMQVMSHVPTIDEDNLPAWAQYMKVLTINNPIIKEEKEWERVSKVLDYIRHKDFDSMIEDIDV</sequence>
<dbReference type="InterPro" id="IPR036388">
    <property type="entry name" value="WH-like_DNA-bd_sf"/>
</dbReference>
<dbReference type="GO" id="GO:0043531">
    <property type="term" value="F:ADP binding"/>
    <property type="evidence" value="ECO:0007669"/>
    <property type="project" value="InterPro"/>
</dbReference>
<dbReference type="InterPro" id="IPR042197">
    <property type="entry name" value="Apaf_helical"/>
</dbReference>
<evidence type="ECO:0000259" key="7">
    <source>
        <dbReference type="Pfam" id="PF18052"/>
    </source>
</evidence>
<dbReference type="GO" id="GO:0051707">
    <property type="term" value="P:response to other organism"/>
    <property type="evidence" value="ECO:0007669"/>
    <property type="project" value="UniProtKB-ARBA"/>
</dbReference>
<dbReference type="InterPro" id="IPR032675">
    <property type="entry name" value="LRR_dom_sf"/>
</dbReference>
<proteinExistence type="predicted"/>
<dbReference type="EnsemblPlants" id="KEH16265">
    <property type="protein sequence ID" value="KEH16265"/>
    <property type="gene ID" value="MTR_0256s0050"/>
</dbReference>